<name>A0A8H6YFL8_9AGAR</name>
<feature type="transmembrane region" description="Helical" evidence="1">
    <location>
        <begin position="12"/>
        <end position="35"/>
    </location>
</feature>
<keyword evidence="1" id="KW-0812">Transmembrane</keyword>
<proteinExistence type="predicted"/>
<dbReference type="PANTHER" id="PTHR40465:SF1">
    <property type="entry name" value="DUF6534 DOMAIN-CONTAINING PROTEIN"/>
    <property type="match status" value="1"/>
</dbReference>
<evidence type="ECO:0000313" key="2">
    <source>
        <dbReference type="EMBL" id="KAF7360285.1"/>
    </source>
</evidence>
<keyword evidence="1" id="KW-0472">Membrane</keyword>
<dbReference type="Proteomes" id="UP000620124">
    <property type="component" value="Unassembled WGS sequence"/>
</dbReference>
<gene>
    <name evidence="2" type="ORF">MVEN_00757900</name>
</gene>
<evidence type="ECO:0000256" key="1">
    <source>
        <dbReference type="SAM" id="Phobius"/>
    </source>
</evidence>
<feature type="transmembrane region" description="Helical" evidence="1">
    <location>
        <begin position="47"/>
        <end position="70"/>
    </location>
</feature>
<dbReference type="PANTHER" id="PTHR40465">
    <property type="entry name" value="CHROMOSOME 1, WHOLE GENOME SHOTGUN SEQUENCE"/>
    <property type="match status" value="1"/>
</dbReference>
<feature type="transmembrane region" description="Helical" evidence="1">
    <location>
        <begin position="154"/>
        <end position="180"/>
    </location>
</feature>
<feature type="transmembrane region" description="Helical" evidence="1">
    <location>
        <begin position="118"/>
        <end position="142"/>
    </location>
</feature>
<keyword evidence="1" id="KW-1133">Transmembrane helix</keyword>
<sequence>MASFDLDGTIGAYELGTLVSYILFGVTTTQVYIYYSRFPNDPRGLRYMVAFIWSCEMVHVVLVGCTLYQITVADYGHPERLILTPRPLAMAVMISAFVGTVVQVFFAFRIYRLSKSLYIPWLSWILSFSLLLGAIAVCFYGLRIETIPEFEGQFAWLLNSLWTGGAVNDLLIAGTLVYWLKKAENLSANRPSC</sequence>
<organism evidence="2 3">
    <name type="scientific">Mycena venus</name>
    <dbReference type="NCBI Taxonomy" id="2733690"/>
    <lineage>
        <taxon>Eukaryota</taxon>
        <taxon>Fungi</taxon>
        <taxon>Dikarya</taxon>
        <taxon>Basidiomycota</taxon>
        <taxon>Agaricomycotina</taxon>
        <taxon>Agaricomycetes</taxon>
        <taxon>Agaricomycetidae</taxon>
        <taxon>Agaricales</taxon>
        <taxon>Marasmiineae</taxon>
        <taxon>Mycenaceae</taxon>
        <taxon>Mycena</taxon>
    </lineage>
</organism>
<feature type="transmembrane region" description="Helical" evidence="1">
    <location>
        <begin position="90"/>
        <end position="111"/>
    </location>
</feature>
<dbReference type="OrthoDB" id="2535105at2759"/>
<accession>A0A8H6YFL8</accession>
<keyword evidence="3" id="KW-1185">Reference proteome</keyword>
<comment type="caution">
    <text evidence="2">The sequence shown here is derived from an EMBL/GenBank/DDBJ whole genome shotgun (WGS) entry which is preliminary data.</text>
</comment>
<dbReference type="AlphaFoldDB" id="A0A8H6YFL8"/>
<evidence type="ECO:0000313" key="3">
    <source>
        <dbReference type="Proteomes" id="UP000620124"/>
    </source>
</evidence>
<dbReference type="EMBL" id="JACAZI010000005">
    <property type="protein sequence ID" value="KAF7360285.1"/>
    <property type="molecule type" value="Genomic_DNA"/>
</dbReference>
<reference evidence="2" key="1">
    <citation type="submission" date="2020-05" db="EMBL/GenBank/DDBJ databases">
        <title>Mycena genomes resolve the evolution of fungal bioluminescence.</title>
        <authorList>
            <person name="Tsai I.J."/>
        </authorList>
    </citation>
    <scope>NUCLEOTIDE SEQUENCE</scope>
    <source>
        <strain evidence="2">CCC161011</strain>
    </source>
</reference>
<protein>
    <submittedName>
        <fullName evidence="2">Uncharacterized protein</fullName>
    </submittedName>
</protein>